<dbReference type="SUPFAM" id="SSF90229">
    <property type="entry name" value="CCCH zinc finger"/>
    <property type="match status" value="2"/>
</dbReference>
<evidence type="ECO:0000256" key="7">
    <source>
        <dbReference type="SAM" id="MobiDB-lite"/>
    </source>
</evidence>
<sequence>MSAQEHQEHTRASTLRLDAPLQFGSVVSGWRNSGMENVADQQSIQPDLPHIDTPHHVRELPKAAERSELSVVVTRSGSFDRGTRSEDGKAFSPTPSSNSTSSFGGHRMTLCVYFTRGYCRNGETCRFTHDLNAAAAYQNNPIAFESRPRFRAPRGGRPQSMGSPGRPIVPAFPGAAMVPTGTQYNSAPMVQLIPLQYIHYPQPVAGQQLPLPAVYPYPYSVMYNPLGPQNQIHPSSQAQTQHPAPFGMVPSYRTNMYPNSGGAATIPLPPVPPSKFAIVGSNPSVTISHSTPSGIQHPSQPFPLIPPGDMIPSPLAGGPSMPLMINMMTGAPNGAMRLANGVPTGHVGPAQMVSSVPMRHEVPMITKNGGQVNGTLPNGIPPVVNNLKVREEGSPKEFDPPSNSSNGGSESSTLPSSSGSSDGDSGDISGSLTTQQMRCRYFSESGGCWYGDACRFSHQKE</sequence>
<dbReference type="EMBL" id="KQ965777">
    <property type="protein sequence ID" value="KXS13506.1"/>
    <property type="molecule type" value="Genomic_DNA"/>
</dbReference>
<evidence type="ECO:0000256" key="5">
    <source>
        <dbReference type="ARBA" id="ARBA00023125"/>
    </source>
</evidence>
<feature type="domain" description="C3H1-type" evidence="8">
    <location>
        <begin position="433"/>
        <end position="461"/>
    </location>
</feature>
<dbReference type="STRING" id="1344416.A0A139A9R0"/>
<dbReference type="AlphaFoldDB" id="A0A139A9R0"/>
<proteinExistence type="predicted"/>
<dbReference type="InterPro" id="IPR036855">
    <property type="entry name" value="Znf_CCCH_sf"/>
</dbReference>
<dbReference type="Proteomes" id="UP000070544">
    <property type="component" value="Unassembled WGS sequence"/>
</dbReference>
<dbReference type="PANTHER" id="PTHR24009">
    <property type="entry name" value="RNA-BINDING (RRM/RBD/RNP MOTIFS)"/>
    <property type="match status" value="1"/>
</dbReference>
<feature type="region of interest" description="Disordered" evidence="7">
    <location>
        <begin position="392"/>
        <end position="431"/>
    </location>
</feature>
<dbReference type="GO" id="GO:0003677">
    <property type="term" value="F:DNA binding"/>
    <property type="evidence" value="ECO:0007669"/>
    <property type="project" value="UniProtKB-KW"/>
</dbReference>
<keyword evidence="5" id="KW-0238">DNA-binding</keyword>
<dbReference type="GO" id="GO:0003723">
    <property type="term" value="F:RNA binding"/>
    <property type="evidence" value="ECO:0007669"/>
    <property type="project" value="UniProtKB-KW"/>
</dbReference>
<feature type="domain" description="C3H1-type" evidence="8">
    <location>
        <begin position="105"/>
        <end position="132"/>
    </location>
</feature>
<keyword evidence="1 6" id="KW-0479">Metal-binding</keyword>
<evidence type="ECO:0000256" key="3">
    <source>
        <dbReference type="ARBA" id="ARBA00022833"/>
    </source>
</evidence>
<name>A0A139A9R0_GONPJ</name>
<dbReference type="PROSITE" id="PS50103">
    <property type="entry name" value="ZF_C3H1"/>
    <property type="match status" value="2"/>
</dbReference>
<reference evidence="9 10" key="1">
    <citation type="journal article" date="2015" name="Genome Biol. Evol.">
        <title>Phylogenomic analyses indicate that early fungi evolved digesting cell walls of algal ancestors of land plants.</title>
        <authorList>
            <person name="Chang Y."/>
            <person name="Wang S."/>
            <person name="Sekimoto S."/>
            <person name="Aerts A.L."/>
            <person name="Choi C."/>
            <person name="Clum A."/>
            <person name="LaButti K.M."/>
            <person name="Lindquist E.A."/>
            <person name="Yee Ngan C."/>
            <person name="Ohm R.A."/>
            <person name="Salamov A.A."/>
            <person name="Grigoriev I.V."/>
            <person name="Spatafora J.W."/>
            <person name="Berbee M.L."/>
        </authorList>
    </citation>
    <scope>NUCLEOTIDE SEQUENCE [LARGE SCALE GENOMIC DNA]</scope>
    <source>
        <strain evidence="9 10">JEL478</strain>
    </source>
</reference>
<feature type="compositionally biased region" description="Low complexity" evidence="7">
    <location>
        <begin position="400"/>
        <end position="431"/>
    </location>
</feature>
<evidence type="ECO:0000256" key="2">
    <source>
        <dbReference type="ARBA" id="ARBA00022771"/>
    </source>
</evidence>
<dbReference type="SMART" id="SM00356">
    <property type="entry name" value="ZnF_C3H1"/>
    <property type="match status" value="2"/>
</dbReference>
<dbReference type="OrthoDB" id="273070at2759"/>
<feature type="region of interest" description="Disordered" evidence="7">
    <location>
        <begin position="68"/>
        <end position="103"/>
    </location>
</feature>
<dbReference type="Pfam" id="PF00642">
    <property type="entry name" value="zf-CCCH"/>
    <property type="match status" value="2"/>
</dbReference>
<feature type="zinc finger region" description="C3H1-type" evidence="6">
    <location>
        <begin position="105"/>
        <end position="132"/>
    </location>
</feature>
<keyword evidence="3 6" id="KW-0862">Zinc</keyword>
<evidence type="ECO:0000256" key="1">
    <source>
        <dbReference type="ARBA" id="ARBA00022723"/>
    </source>
</evidence>
<evidence type="ECO:0000313" key="10">
    <source>
        <dbReference type="Proteomes" id="UP000070544"/>
    </source>
</evidence>
<keyword evidence="2 6" id="KW-0863">Zinc-finger</keyword>
<evidence type="ECO:0000256" key="4">
    <source>
        <dbReference type="ARBA" id="ARBA00022884"/>
    </source>
</evidence>
<gene>
    <name evidence="9" type="ORF">M427DRAFT_136509</name>
</gene>
<dbReference type="GO" id="GO:0008270">
    <property type="term" value="F:zinc ion binding"/>
    <property type="evidence" value="ECO:0007669"/>
    <property type="project" value="UniProtKB-KW"/>
</dbReference>
<accession>A0A139A9R0</accession>
<evidence type="ECO:0000256" key="6">
    <source>
        <dbReference type="PROSITE-ProRule" id="PRU00723"/>
    </source>
</evidence>
<feature type="zinc finger region" description="C3H1-type" evidence="6">
    <location>
        <begin position="433"/>
        <end position="461"/>
    </location>
</feature>
<keyword evidence="10" id="KW-1185">Reference proteome</keyword>
<dbReference type="InterPro" id="IPR000571">
    <property type="entry name" value="Znf_CCCH"/>
</dbReference>
<keyword evidence="4" id="KW-0694">RNA-binding</keyword>
<protein>
    <recommendedName>
        <fullName evidence="8">C3H1-type domain-containing protein</fullName>
    </recommendedName>
</protein>
<organism evidence="9 10">
    <name type="scientific">Gonapodya prolifera (strain JEL478)</name>
    <name type="common">Monoblepharis prolifera</name>
    <dbReference type="NCBI Taxonomy" id="1344416"/>
    <lineage>
        <taxon>Eukaryota</taxon>
        <taxon>Fungi</taxon>
        <taxon>Fungi incertae sedis</taxon>
        <taxon>Chytridiomycota</taxon>
        <taxon>Chytridiomycota incertae sedis</taxon>
        <taxon>Monoblepharidomycetes</taxon>
        <taxon>Monoblepharidales</taxon>
        <taxon>Gonapodyaceae</taxon>
        <taxon>Gonapodya</taxon>
    </lineage>
</organism>
<feature type="compositionally biased region" description="Low complexity" evidence="7">
    <location>
        <begin position="92"/>
        <end position="102"/>
    </location>
</feature>
<evidence type="ECO:0000313" key="9">
    <source>
        <dbReference type="EMBL" id="KXS13506.1"/>
    </source>
</evidence>
<dbReference type="Gene3D" id="4.10.1000.10">
    <property type="entry name" value="Zinc finger, CCCH-type"/>
    <property type="match status" value="1"/>
</dbReference>
<evidence type="ECO:0000259" key="8">
    <source>
        <dbReference type="PROSITE" id="PS50103"/>
    </source>
</evidence>